<accession>A0AB38THX7</accession>
<feature type="domain" description="SnoaL-like" evidence="2">
    <location>
        <begin position="48"/>
        <end position="144"/>
    </location>
</feature>
<name>A0AB38THX7_9HYPH</name>
<feature type="chain" id="PRO_5044208076" evidence="1">
    <location>
        <begin position="24"/>
        <end position="162"/>
    </location>
</feature>
<dbReference type="InterPro" id="IPR009959">
    <property type="entry name" value="Cyclase_SnoaL-like"/>
</dbReference>
<evidence type="ECO:0000313" key="4">
    <source>
        <dbReference type="Proteomes" id="UP001060070"/>
    </source>
</evidence>
<dbReference type="AlphaFoldDB" id="A0AB38THX7"/>
<proteinExistence type="predicted"/>
<evidence type="ECO:0000259" key="2">
    <source>
        <dbReference type="Pfam" id="PF12680"/>
    </source>
</evidence>
<dbReference type="SUPFAM" id="SSF54427">
    <property type="entry name" value="NTF2-like"/>
    <property type="match status" value="1"/>
</dbReference>
<dbReference type="PANTHER" id="PTHR38436">
    <property type="entry name" value="POLYKETIDE CYCLASE SNOAL-LIKE DOMAIN"/>
    <property type="match status" value="1"/>
</dbReference>
<evidence type="ECO:0000256" key="1">
    <source>
        <dbReference type="SAM" id="SignalP"/>
    </source>
</evidence>
<dbReference type="RefSeq" id="WP_024504139.1">
    <property type="nucleotide sequence ID" value="NZ_CP088147.1"/>
</dbReference>
<dbReference type="Gene3D" id="3.10.450.50">
    <property type="match status" value="1"/>
</dbReference>
<evidence type="ECO:0000313" key="3">
    <source>
        <dbReference type="EMBL" id="UTU54293.1"/>
    </source>
</evidence>
<feature type="signal peptide" evidence="1">
    <location>
        <begin position="1"/>
        <end position="23"/>
    </location>
</feature>
<organism evidence="3 4">
    <name type="scientific">Mesorhizobium ciceri</name>
    <dbReference type="NCBI Taxonomy" id="39645"/>
    <lineage>
        <taxon>Bacteria</taxon>
        <taxon>Pseudomonadati</taxon>
        <taxon>Pseudomonadota</taxon>
        <taxon>Alphaproteobacteria</taxon>
        <taxon>Hyphomicrobiales</taxon>
        <taxon>Phyllobacteriaceae</taxon>
        <taxon>Mesorhizobium</taxon>
    </lineage>
</organism>
<keyword evidence="4" id="KW-1185">Reference proteome</keyword>
<dbReference type="GO" id="GO:0030638">
    <property type="term" value="P:polyketide metabolic process"/>
    <property type="evidence" value="ECO:0007669"/>
    <property type="project" value="InterPro"/>
</dbReference>
<dbReference type="InterPro" id="IPR032710">
    <property type="entry name" value="NTF2-like_dom_sf"/>
</dbReference>
<gene>
    <name evidence="3" type="ORF">LRP29_13250</name>
</gene>
<dbReference type="EMBL" id="CP088147">
    <property type="protein sequence ID" value="UTU54293.1"/>
    <property type="molecule type" value="Genomic_DNA"/>
</dbReference>
<dbReference type="Proteomes" id="UP001060070">
    <property type="component" value="Chromosome"/>
</dbReference>
<reference evidence="3 4" key="1">
    <citation type="journal article" date="2022" name="Microbiol. Resour. Announc.">
        <title>Complete Genome Sequence of Mesorhizobium ciceri Strain R30, a Rhizobium Used as a Commercial Inoculant for Chickpea in Argentina.</title>
        <authorList>
            <person name="Foresto E."/>
            <person name="Revale S."/>
            <person name="Primo E."/>
            <person name="Nievas F."/>
            <person name="Carezzano E."/>
            <person name="Puente M."/>
            <person name="Alzari P."/>
            <person name="Mart M."/>
            <person name="Ben-Assaya M."/>
            <person name="Mornico D."/>
            <person name="Santoro M."/>
            <person name="Mart F."/>
            <person name="Giordano W."/>
            <person name="Bogino P."/>
        </authorList>
    </citation>
    <scope>NUCLEOTIDE SEQUENCE [LARGE SCALE GENOMIC DNA]</scope>
    <source>
        <strain evidence="3 4">R30</strain>
    </source>
</reference>
<dbReference type="InterPro" id="IPR037401">
    <property type="entry name" value="SnoaL-like"/>
</dbReference>
<protein>
    <submittedName>
        <fullName evidence="3">Nuclear transport factor 2 family protein</fullName>
    </submittedName>
</protein>
<dbReference type="PANTHER" id="PTHR38436:SF1">
    <property type="entry name" value="ESTER CYCLASE"/>
    <property type="match status" value="1"/>
</dbReference>
<sequence>MLQLKSFAAAAFAVAALTAAAHAGNTKPVKQVLQQHELTQKNRTLVLKAYQALFGDHDLTALDRYWAEAYIQHNPTMTDGRDSVKKLLESMGVANWPKQKVDFKRVIAEGDLVMTQVVQPKAGNMPETVIVDIFRVENGKIAEHWDVMQPVPANPVNKRPMY</sequence>
<keyword evidence="1" id="KW-0732">Signal</keyword>
<dbReference type="Pfam" id="PF12680">
    <property type="entry name" value="SnoaL_2"/>
    <property type="match status" value="1"/>
</dbReference>